<evidence type="ECO:0000313" key="1">
    <source>
        <dbReference type="EMBL" id="KAJ1948602.1"/>
    </source>
</evidence>
<sequence>RIIIYVMYAVLAVIVILGCSLTGYFLNPRTPTIALHNVSSQEMPEKRFKLQGSKMQFHVDLTYRVQNDNYFDMYIDDISSAVFWPDTKFALGGGRLSGIKVPARRIAEISIPITIRYDVKRGPPPILLGLVESCGLHDAGIGEMNLEVELQSDYRTKMKQSALNTGRQIVTIKCPVRHLANLQIGDGTSGNVGDIVRTLNA</sequence>
<protein>
    <submittedName>
        <fullName evidence="1">Uncharacterized protein</fullName>
    </submittedName>
</protein>
<comment type="caution">
    <text evidence="1">The sequence shown here is derived from an EMBL/GenBank/DDBJ whole genome shotgun (WGS) entry which is preliminary data.</text>
</comment>
<accession>A0ACC1JE02</accession>
<evidence type="ECO:0000313" key="2">
    <source>
        <dbReference type="Proteomes" id="UP001150603"/>
    </source>
</evidence>
<name>A0ACC1JE02_9FUNG</name>
<dbReference type="EMBL" id="JANBPW010000684">
    <property type="protein sequence ID" value="KAJ1948602.1"/>
    <property type="molecule type" value="Genomic_DNA"/>
</dbReference>
<organism evidence="1 2">
    <name type="scientific">Linderina macrospora</name>
    <dbReference type="NCBI Taxonomy" id="4868"/>
    <lineage>
        <taxon>Eukaryota</taxon>
        <taxon>Fungi</taxon>
        <taxon>Fungi incertae sedis</taxon>
        <taxon>Zoopagomycota</taxon>
        <taxon>Kickxellomycotina</taxon>
        <taxon>Kickxellomycetes</taxon>
        <taxon>Kickxellales</taxon>
        <taxon>Kickxellaceae</taxon>
        <taxon>Linderina</taxon>
    </lineage>
</organism>
<gene>
    <name evidence="1" type="ORF">FBU59_001517</name>
</gene>
<reference evidence="1" key="1">
    <citation type="submission" date="2022-07" db="EMBL/GenBank/DDBJ databases">
        <title>Phylogenomic reconstructions and comparative analyses of Kickxellomycotina fungi.</title>
        <authorList>
            <person name="Reynolds N.K."/>
            <person name="Stajich J.E."/>
            <person name="Barry K."/>
            <person name="Grigoriev I.V."/>
            <person name="Crous P."/>
            <person name="Smith M.E."/>
        </authorList>
    </citation>
    <scope>NUCLEOTIDE SEQUENCE</scope>
    <source>
        <strain evidence="1">NRRL 5244</strain>
    </source>
</reference>
<feature type="non-terminal residue" evidence="1">
    <location>
        <position position="1"/>
    </location>
</feature>
<proteinExistence type="predicted"/>
<dbReference type="Proteomes" id="UP001150603">
    <property type="component" value="Unassembled WGS sequence"/>
</dbReference>
<keyword evidence="2" id="KW-1185">Reference proteome</keyword>